<feature type="region of interest" description="Disordered" evidence="1">
    <location>
        <begin position="127"/>
        <end position="146"/>
    </location>
</feature>
<evidence type="ECO:0000313" key="4">
    <source>
        <dbReference type="Proteomes" id="UP001304243"/>
    </source>
</evidence>
<comment type="caution">
    <text evidence="3">The sequence shown here is derived from an EMBL/GenBank/DDBJ whole genome shotgun (WGS) entry which is preliminary data.</text>
</comment>
<evidence type="ECO:0000256" key="1">
    <source>
        <dbReference type="SAM" id="MobiDB-lite"/>
    </source>
</evidence>
<feature type="compositionally biased region" description="Low complexity" evidence="1">
    <location>
        <begin position="131"/>
        <end position="142"/>
    </location>
</feature>
<proteinExistence type="predicted"/>
<feature type="compositionally biased region" description="Polar residues" evidence="1">
    <location>
        <begin position="195"/>
        <end position="220"/>
    </location>
</feature>
<reference evidence="3 4" key="1">
    <citation type="submission" date="2022-11" db="EMBL/GenBank/DDBJ databases">
        <title>Mucor velutinosus strain NIH1002 WGS.</title>
        <authorList>
            <person name="Subramanian P."/>
            <person name="Mullikin J.C."/>
            <person name="Segre J.A."/>
            <person name="Zelazny A.M."/>
        </authorList>
    </citation>
    <scope>NUCLEOTIDE SEQUENCE [LARGE SCALE GENOMIC DNA]</scope>
    <source>
        <strain evidence="3 4">NIH1002</strain>
    </source>
</reference>
<dbReference type="PROSITE" id="PS51140">
    <property type="entry name" value="CUE"/>
    <property type="match status" value="1"/>
</dbReference>
<dbReference type="GeneID" id="89956378"/>
<evidence type="ECO:0000259" key="2">
    <source>
        <dbReference type="PROSITE" id="PS51140"/>
    </source>
</evidence>
<organism evidence="3 4">
    <name type="scientific">Mucor velutinosus</name>
    <dbReference type="NCBI Taxonomy" id="708070"/>
    <lineage>
        <taxon>Eukaryota</taxon>
        <taxon>Fungi</taxon>
        <taxon>Fungi incertae sedis</taxon>
        <taxon>Mucoromycota</taxon>
        <taxon>Mucoromycotina</taxon>
        <taxon>Mucoromycetes</taxon>
        <taxon>Mucorales</taxon>
        <taxon>Mucorineae</taxon>
        <taxon>Mucoraceae</taxon>
        <taxon>Mucor</taxon>
    </lineage>
</organism>
<feature type="compositionally biased region" description="Polar residues" evidence="1">
    <location>
        <begin position="280"/>
        <end position="295"/>
    </location>
</feature>
<sequence length="322" mass="35685">MENPFQSTDFTTLKEAFPTVDVSIINDVLYSAQGDLNSAFDMLLDMNSPSIHDSRAKPLPQVPPLPVRRSSSSINSIPYSCNTSNANNQSQASRISQTNPFLVPGVAKPLTVREELAQWRQDLREESRQRATAAMASTSASAPNLSFSNMFKSNLSRASLNHDRNNTNHRSSHTQAHASYQRPLPPKPLGSLSGIRSSASTPNVNYQSHNRSNSHPNGTLTPLGRLPDHHSTVNVSYRPELPRRRQSNTGTTNPFHSDPVPPSATQQQPQHQQPQRHSYLPNNSNQRSASENDIPSFNPFEEPELPPPAYSEIQRDTIVNLT</sequence>
<dbReference type="Proteomes" id="UP001304243">
    <property type="component" value="Unassembled WGS sequence"/>
</dbReference>
<gene>
    <name evidence="3" type="ORF">ATC70_012692</name>
</gene>
<feature type="compositionally biased region" description="Low complexity" evidence="1">
    <location>
        <begin position="266"/>
        <end position="275"/>
    </location>
</feature>
<dbReference type="EMBL" id="JASEJX010000030">
    <property type="protein sequence ID" value="KAK4511477.1"/>
    <property type="molecule type" value="Genomic_DNA"/>
</dbReference>
<protein>
    <recommendedName>
        <fullName evidence="2">CUE domain-containing protein</fullName>
    </recommendedName>
</protein>
<evidence type="ECO:0000313" key="3">
    <source>
        <dbReference type="EMBL" id="KAK4511477.1"/>
    </source>
</evidence>
<dbReference type="SMART" id="SM00546">
    <property type="entry name" value="CUE"/>
    <property type="match status" value="1"/>
</dbReference>
<dbReference type="SUPFAM" id="SSF46934">
    <property type="entry name" value="UBA-like"/>
    <property type="match status" value="1"/>
</dbReference>
<dbReference type="Gene3D" id="1.10.8.10">
    <property type="entry name" value="DNA helicase RuvA subunit, C-terminal domain"/>
    <property type="match status" value="1"/>
</dbReference>
<dbReference type="AlphaFoldDB" id="A0AAN7HY18"/>
<feature type="region of interest" description="Disordered" evidence="1">
    <location>
        <begin position="160"/>
        <end position="322"/>
    </location>
</feature>
<name>A0AAN7HY18_9FUNG</name>
<dbReference type="GO" id="GO:0043130">
    <property type="term" value="F:ubiquitin binding"/>
    <property type="evidence" value="ECO:0007669"/>
    <property type="project" value="InterPro"/>
</dbReference>
<accession>A0AAN7HY18</accession>
<dbReference type="RefSeq" id="XP_064678143.1">
    <property type="nucleotide sequence ID" value="XM_064831863.1"/>
</dbReference>
<keyword evidence="4" id="KW-1185">Reference proteome</keyword>
<dbReference type="Pfam" id="PF02845">
    <property type="entry name" value="CUE"/>
    <property type="match status" value="1"/>
</dbReference>
<dbReference type="InterPro" id="IPR003892">
    <property type="entry name" value="CUE"/>
</dbReference>
<dbReference type="InterPro" id="IPR009060">
    <property type="entry name" value="UBA-like_sf"/>
</dbReference>
<feature type="domain" description="CUE" evidence="2">
    <location>
        <begin position="5"/>
        <end position="48"/>
    </location>
</feature>